<feature type="transmembrane region" description="Helical" evidence="1">
    <location>
        <begin position="36"/>
        <end position="57"/>
    </location>
</feature>
<evidence type="ECO:0000256" key="1">
    <source>
        <dbReference type="SAM" id="Phobius"/>
    </source>
</evidence>
<evidence type="ECO:0000313" key="2">
    <source>
        <dbReference type="EMBL" id="OYQ12385.1"/>
    </source>
</evidence>
<dbReference type="EMBL" id="NCTK01000001">
    <property type="protein sequence ID" value="OYQ12385.1"/>
    <property type="molecule type" value="Genomic_DNA"/>
</dbReference>
<keyword evidence="1" id="KW-0472">Membrane</keyword>
<sequence>MRREARPGVAPSLPVAAAVFSVQRFVFSRQYRRMCLVARVLMGAAVLSAVFWAAAAWGGSLPSWAWVAISALAVTALFPLVFAHSARSVELMWRTHLKDNGEPVSGSWRTGLATVGAVRNVPLLWWWAPSERVLVLGVAQRWWCPRIFVLAPPWFATESLRRVRRLLRFGPPVSGGRASGVS</sequence>
<reference evidence="2 3" key="1">
    <citation type="submission" date="2017-04" db="EMBL/GenBank/DDBJ databases">
        <title>Genome Announcement: Closed genomes of Ralstonia solanacearum strains K60, UW551, and UW700.</title>
        <authorList>
            <person name="Hayes M."/>
            <person name="Macintyre A.M."/>
            <person name="Allen C."/>
        </authorList>
    </citation>
    <scope>NUCLEOTIDE SEQUENCE [LARGE SCALE GENOMIC DNA]</scope>
    <source>
        <strain evidence="2 3">UW25</strain>
    </source>
</reference>
<keyword evidence="1" id="KW-0812">Transmembrane</keyword>
<dbReference type="Proteomes" id="UP000216164">
    <property type="component" value="Unassembled WGS sequence"/>
</dbReference>
<gene>
    <name evidence="2" type="ORF">B7R77_03340</name>
</gene>
<feature type="transmembrane region" description="Helical" evidence="1">
    <location>
        <begin position="63"/>
        <end position="83"/>
    </location>
</feature>
<organism evidence="2 3">
    <name type="scientific">Ralstonia solanacearum K60</name>
    <dbReference type="NCBI Taxonomy" id="1091042"/>
    <lineage>
        <taxon>Bacteria</taxon>
        <taxon>Pseudomonadati</taxon>
        <taxon>Pseudomonadota</taxon>
        <taxon>Betaproteobacteria</taxon>
        <taxon>Burkholderiales</taxon>
        <taxon>Burkholderiaceae</taxon>
        <taxon>Ralstonia</taxon>
        <taxon>Ralstonia solanacearum species complex</taxon>
    </lineage>
</organism>
<protein>
    <submittedName>
        <fullName evidence="2">Uncharacterized protein</fullName>
    </submittedName>
</protein>
<accession>A0AAP7ZKP9</accession>
<name>A0AAP7ZKP9_RALSL</name>
<dbReference type="AlphaFoldDB" id="A0AAP7ZKP9"/>
<keyword evidence="1" id="KW-1133">Transmembrane helix</keyword>
<evidence type="ECO:0000313" key="3">
    <source>
        <dbReference type="Proteomes" id="UP000216164"/>
    </source>
</evidence>
<proteinExistence type="predicted"/>
<comment type="caution">
    <text evidence="2">The sequence shown here is derived from an EMBL/GenBank/DDBJ whole genome shotgun (WGS) entry which is preliminary data.</text>
</comment>